<gene>
    <name evidence="1" type="ORF">MYCFIDRAFT_174227</name>
</gene>
<proteinExistence type="predicted"/>
<keyword evidence="2" id="KW-1185">Reference proteome</keyword>
<protein>
    <submittedName>
        <fullName evidence="1">Uncharacterized protein</fullName>
    </submittedName>
</protein>
<dbReference type="HOGENOM" id="CLU_963544_0_0_1"/>
<dbReference type="KEGG" id="pfj:MYCFIDRAFT_174227"/>
<reference evidence="1 2" key="1">
    <citation type="journal article" date="2012" name="PLoS Pathog.">
        <title>Diverse lifestyles and strategies of plant pathogenesis encoded in the genomes of eighteen Dothideomycetes fungi.</title>
        <authorList>
            <person name="Ohm R.A."/>
            <person name="Feau N."/>
            <person name="Henrissat B."/>
            <person name="Schoch C.L."/>
            <person name="Horwitz B.A."/>
            <person name="Barry K.W."/>
            <person name="Condon B.J."/>
            <person name="Copeland A.C."/>
            <person name="Dhillon B."/>
            <person name="Glaser F."/>
            <person name="Hesse C.N."/>
            <person name="Kosti I."/>
            <person name="LaButti K."/>
            <person name="Lindquist E.A."/>
            <person name="Lucas S."/>
            <person name="Salamov A.A."/>
            <person name="Bradshaw R.E."/>
            <person name="Ciuffetti L."/>
            <person name="Hamelin R.C."/>
            <person name="Kema G.H.J."/>
            <person name="Lawrence C."/>
            <person name="Scott J.A."/>
            <person name="Spatafora J.W."/>
            <person name="Turgeon B.G."/>
            <person name="de Wit P.J.G.M."/>
            <person name="Zhong S."/>
            <person name="Goodwin S.B."/>
            <person name="Grigoriev I.V."/>
        </authorList>
    </citation>
    <scope>NUCLEOTIDE SEQUENCE [LARGE SCALE GENOMIC DNA]</scope>
    <source>
        <strain evidence="1 2">CIRAD86</strain>
    </source>
</reference>
<dbReference type="EMBL" id="KB446558">
    <property type="protein sequence ID" value="EME82664.1"/>
    <property type="molecule type" value="Genomic_DNA"/>
</dbReference>
<dbReference type="RefSeq" id="XP_007926125.1">
    <property type="nucleotide sequence ID" value="XM_007927934.1"/>
</dbReference>
<sequence length="289" mass="32630">MDFRSKGKSYNASHSLNELVIARRYSLHRAVKIMVYYPDDLTIWVVLLRLRPWIRTRSDVIDLLSPHRLCQYLRSPVSFLHFPSLFRRSFLTLAKLRFSGAQRVSIETVHFRILLSILYADLSLPSAPVSTSPTETDGERSRLDIGSPCGRAVNLSSSAGMRQYVLIWNTQDSKIPFNLLENLLIPGSLCWKEDLAIRCNRLCTLRSLSKPGLFGPGCLQEQVPVHSSPDPSNTWTISFFSLERPAGRVAKPFNLGRQSHRPEAQSRSVILNQVLGIVAEQGNRATSIK</sequence>
<organism evidence="1 2">
    <name type="scientific">Pseudocercospora fijiensis (strain CIRAD86)</name>
    <name type="common">Black leaf streak disease fungus</name>
    <name type="synonym">Mycosphaerella fijiensis</name>
    <dbReference type="NCBI Taxonomy" id="383855"/>
    <lineage>
        <taxon>Eukaryota</taxon>
        <taxon>Fungi</taxon>
        <taxon>Dikarya</taxon>
        <taxon>Ascomycota</taxon>
        <taxon>Pezizomycotina</taxon>
        <taxon>Dothideomycetes</taxon>
        <taxon>Dothideomycetidae</taxon>
        <taxon>Mycosphaerellales</taxon>
        <taxon>Mycosphaerellaceae</taxon>
        <taxon>Pseudocercospora</taxon>
    </lineage>
</organism>
<evidence type="ECO:0000313" key="2">
    <source>
        <dbReference type="Proteomes" id="UP000016932"/>
    </source>
</evidence>
<dbReference type="Proteomes" id="UP000016932">
    <property type="component" value="Unassembled WGS sequence"/>
</dbReference>
<dbReference type="VEuPathDB" id="FungiDB:MYCFIDRAFT_174227"/>
<accession>M2ZUI3</accession>
<dbReference type="AlphaFoldDB" id="M2ZUI3"/>
<name>M2ZUI3_PSEFD</name>
<evidence type="ECO:0000313" key="1">
    <source>
        <dbReference type="EMBL" id="EME82664.1"/>
    </source>
</evidence>
<dbReference type="GeneID" id="19333144"/>